<protein>
    <submittedName>
        <fullName evidence="1">N-acetyltransferase</fullName>
    </submittedName>
</protein>
<gene>
    <name evidence="1" type="ORF">F7D25_11085</name>
</gene>
<evidence type="ECO:0000313" key="1">
    <source>
        <dbReference type="EMBL" id="MQP14939.1"/>
    </source>
</evidence>
<keyword evidence="1" id="KW-0808">Transferase</keyword>
<dbReference type="InterPro" id="IPR016181">
    <property type="entry name" value="Acyl_CoA_acyltransferase"/>
</dbReference>
<reference evidence="1 2" key="1">
    <citation type="submission" date="2019-09" db="EMBL/GenBank/DDBJ databases">
        <title>Distinct polysaccharide growth profiles of human intestinal Prevotella copri isolates.</title>
        <authorList>
            <person name="Fehlner-Peach H."/>
            <person name="Magnabosco C."/>
            <person name="Raghavan V."/>
            <person name="Scher J.U."/>
            <person name="Tett A."/>
            <person name="Cox L.M."/>
            <person name="Gottsegen C."/>
            <person name="Watters A."/>
            <person name="Wiltshire- Gordon J.D."/>
            <person name="Segata N."/>
            <person name="Bonneau R."/>
            <person name="Littman D.R."/>
        </authorList>
    </citation>
    <scope>NUCLEOTIDE SEQUENCE [LARGE SCALE GENOMIC DNA]</scope>
    <source>
        <strain evidence="2">iAA917</strain>
    </source>
</reference>
<dbReference type="SUPFAM" id="SSF55729">
    <property type="entry name" value="Acyl-CoA N-acyltransferases (Nat)"/>
    <property type="match status" value="1"/>
</dbReference>
<name>A0A6G1VNC5_9BACT</name>
<accession>A0A6G1VNC5</accession>
<comment type="caution">
    <text evidence="1">The sequence shown here is derived from an EMBL/GenBank/DDBJ whole genome shotgun (WGS) entry which is preliminary data.</text>
</comment>
<dbReference type="AlphaFoldDB" id="A0A6G1VNC5"/>
<dbReference type="Proteomes" id="UP000477980">
    <property type="component" value="Unassembled WGS sequence"/>
</dbReference>
<dbReference type="Gene3D" id="3.40.630.30">
    <property type="match status" value="1"/>
</dbReference>
<dbReference type="GO" id="GO:0016740">
    <property type="term" value="F:transferase activity"/>
    <property type="evidence" value="ECO:0007669"/>
    <property type="project" value="UniProtKB-KW"/>
</dbReference>
<dbReference type="OrthoDB" id="9773249at2"/>
<evidence type="ECO:0000313" key="2">
    <source>
        <dbReference type="Proteomes" id="UP000477980"/>
    </source>
</evidence>
<proteinExistence type="predicted"/>
<sequence>MDLQVQRFSDIDLNDPFFDSLRASYPEFNEWYNKKAAAGATAYCYYVDNELKDFLYLKIEEEELSDLTPVLSAKKRLKVGTFKVDNEDRHTTRGERFMKKIMDKAIAEDVDEIYVTMFPTEELRKLVTMFEKFGFSHIADKNHKDGSSEYVLVKDMRTQVNDLMLDYPFVRKAGSRKYVLSINPEYHTKLFPDSILKTEQKYDLIQDVSETNSIYKIYVCWMGGVKYLKKGDKLIIYRTNDYKGSAAYRSVCTSVCTVCEVKTITDFVDEDAFVKYTNRYSVFGEEELRGWYKNKAYFTVIKMVYNIAFTKKVINKVMKEKVGLNPRYWGFFRLTDAQFDKLLELGEINERYIVD</sequence>
<organism evidence="1 2">
    <name type="scientific">Segatella copri</name>
    <dbReference type="NCBI Taxonomy" id="165179"/>
    <lineage>
        <taxon>Bacteria</taxon>
        <taxon>Pseudomonadati</taxon>
        <taxon>Bacteroidota</taxon>
        <taxon>Bacteroidia</taxon>
        <taxon>Bacteroidales</taxon>
        <taxon>Prevotellaceae</taxon>
        <taxon>Segatella</taxon>
    </lineage>
</organism>
<dbReference type="EMBL" id="VZAH01000109">
    <property type="protein sequence ID" value="MQP14939.1"/>
    <property type="molecule type" value="Genomic_DNA"/>
</dbReference>